<keyword evidence="7 11" id="KW-0067">ATP-binding</keyword>
<dbReference type="Gene3D" id="3.40.367.20">
    <property type="match status" value="1"/>
</dbReference>
<evidence type="ECO:0000256" key="9">
    <source>
        <dbReference type="ARBA" id="ARBA00044613"/>
    </source>
</evidence>
<feature type="domain" description="Hexokinase N-terminal" evidence="12">
    <location>
        <begin position="13"/>
        <end position="127"/>
    </location>
</feature>
<feature type="domain" description="Hexokinase N-terminal" evidence="12">
    <location>
        <begin position="134"/>
        <end position="173"/>
    </location>
</feature>
<dbReference type="PROSITE" id="PS51748">
    <property type="entry name" value="HEXOKINASE_2"/>
    <property type="match status" value="1"/>
</dbReference>
<dbReference type="InParanoid" id="E1ZJ06"/>
<comment type="catalytic activity">
    <reaction evidence="9">
        <text>a D-hexose + ATP = a D-hexose 6-phosphate + ADP + H(+)</text>
        <dbReference type="Rhea" id="RHEA:22740"/>
        <dbReference type="ChEBI" id="CHEBI:4194"/>
        <dbReference type="ChEBI" id="CHEBI:15378"/>
        <dbReference type="ChEBI" id="CHEBI:30616"/>
        <dbReference type="ChEBI" id="CHEBI:229467"/>
        <dbReference type="ChEBI" id="CHEBI:456216"/>
        <dbReference type="EC" id="2.7.1.1"/>
    </reaction>
    <physiologicalReaction direction="left-to-right" evidence="9">
        <dbReference type="Rhea" id="RHEA:22741"/>
    </physiologicalReaction>
</comment>
<dbReference type="GO" id="GO:0005829">
    <property type="term" value="C:cytosol"/>
    <property type="evidence" value="ECO:0007669"/>
    <property type="project" value="TreeGrafter"/>
</dbReference>
<dbReference type="GO" id="GO:0006006">
    <property type="term" value="P:glucose metabolic process"/>
    <property type="evidence" value="ECO:0007669"/>
    <property type="project" value="TreeGrafter"/>
</dbReference>
<feature type="domain" description="Hexokinase C-terminal" evidence="13">
    <location>
        <begin position="180"/>
        <end position="267"/>
    </location>
</feature>
<dbReference type="OrthoDB" id="419537at2759"/>
<dbReference type="PANTHER" id="PTHR19443:SF16">
    <property type="entry name" value="HEXOKINASE TYPE 1-RELATED"/>
    <property type="match status" value="1"/>
</dbReference>
<organism evidence="15">
    <name type="scientific">Chlorella variabilis</name>
    <name type="common">Green alga</name>
    <dbReference type="NCBI Taxonomy" id="554065"/>
    <lineage>
        <taxon>Eukaryota</taxon>
        <taxon>Viridiplantae</taxon>
        <taxon>Chlorophyta</taxon>
        <taxon>core chlorophytes</taxon>
        <taxon>Trebouxiophyceae</taxon>
        <taxon>Chlorellales</taxon>
        <taxon>Chlorellaceae</taxon>
        <taxon>Chlorella clade</taxon>
        <taxon>Chlorella</taxon>
    </lineage>
</organism>
<dbReference type="GO" id="GO:0005524">
    <property type="term" value="F:ATP binding"/>
    <property type="evidence" value="ECO:0007669"/>
    <property type="project" value="UniProtKB-UniRule"/>
</dbReference>
<sequence>MIRRRRRWSTLQYRELFNTPVPRLHAVRDALVEQMEAGLRCQPGGLMMLPSYVDVLPSGHEQGDCYAIDLGGTNLRVAHVQLGQERGATQAVHIRRACVVEWPIPEEHYDTDGGGLLRYVARCTAEVNFRGRYLVGQDVVAALRAELAAEGLPGAVVPAVMNDTVATLVALRYREPDTQLGIILGTGTNCAYLERSAAVGKLPAGFAGRGAAMVVNSEWADMRCAALPGCLEDLWVDCSSTHPGSGLFEKQVSGLYLGEVARRILLR</sequence>
<evidence type="ECO:0000259" key="12">
    <source>
        <dbReference type="Pfam" id="PF00349"/>
    </source>
</evidence>
<keyword evidence="8 11" id="KW-0324">Glycolysis</keyword>
<gene>
    <name evidence="14" type="ORF">CHLNCDRAFT_135795</name>
</gene>
<dbReference type="InterPro" id="IPR022672">
    <property type="entry name" value="Hexokinase_N"/>
</dbReference>
<dbReference type="FunCoup" id="E1ZJ06">
    <property type="interactions" value="1583"/>
</dbReference>
<evidence type="ECO:0000256" key="6">
    <source>
        <dbReference type="ARBA" id="ARBA00022777"/>
    </source>
</evidence>
<evidence type="ECO:0000313" key="14">
    <source>
        <dbReference type="EMBL" id="EFN54251.1"/>
    </source>
</evidence>
<evidence type="ECO:0000256" key="10">
    <source>
        <dbReference type="ARBA" id="ARBA00047905"/>
    </source>
</evidence>
<protein>
    <recommendedName>
        <fullName evidence="11">Phosphotransferase</fullName>
        <ecNumber evidence="11">2.7.1.-</ecNumber>
    </recommendedName>
</protein>
<dbReference type="PRINTS" id="PR00475">
    <property type="entry name" value="HEXOKINASE"/>
</dbReference>
<dbReference type="EC" id="2.7.1.-" evidence="11"/>
<dbReference type="STRING" id="554065.E1ZJ06"/>
<dbReference type="InterPro" id="IPR001312">
    <property type="entry name" value="Hexokinase"/>
</dbReference>
<evidence type="ECO:0000313" key="15">
    <source>
        <dbReference type="Proteomes" id="UP000008141"/>
    </source>
</evidence>
<dbReference type="EMBL" id="GL433848">
    <property type="protein sequence ID" value="EFN54251.1"/>
    <property type="molecule type" value="Genomic_DNA"/>
</dbReference>
<evidence type="ECO:0000256" key="2">
    <source>
        <dbReference type="ARBA" id="ARBA00005028"/>
    </source>
</evidence>
<evidence type="ECO:0000256" key="11">
    <source>
        <dbReference type="RuleBase" id="RU362007"/>
    </source>
</evidence>
<keyword evidence="4 11" id="KW-0808">Transferase</keyword>
<dbReference type="Pfam" id="PF00349">
    <property type="entry name" value="Hexokinase_1"/>
    <property type="match status" value="2"/>
</dbReference>
<name>E1ZJ06_CHLVA</name>
<dbReference type="Gene3D" id="3.30.420.40">
    <property type="match status" value="1"/>
</dbReference>
<evidence type="ECO:0000256" key="8">
    <source>
        <dbReference type="ARBA" id="ARBA00023152"/>
    </source>
</evidence>
<reference evidence="14 15" key="1">
    <citation type="journal article" date="2010" name="Plant Cell">
        <title>The Chlorella variabilis NC64A genome reveals adaptation to photosymbiosis, coevolution with viruses, and cryptic sex.</title>
        <authorList>
            <person name="Blanc G."/>
            <person name="Duncan G."/>
            <person name="Agarkova I."/>
            <person name="Borodovsky M."/>
            <person name="Gurnon J."/>
            <person name="Kuo A."/>
            <person name="Lindquist E."/>
            <person name="Lucas S."/>
            <person name="Pangilinan J."/>
            <person name="Polle J."/>
            <person name="Salamov A."/>
            <person name="Terry A."/>
            <person name="Yamada T."/>
            <person name="Dunigan D.D."/>
            <person name="Grigoriev I.V."/>
            <person name="Claverie J.M."/>
            <person name="Van Etten J.L."/>
        </authorList>
    </citation>
    <scope>NUCLEOTIDE SEQUENCE [LARGE SCALE GENOMIC DNA]</scope>
    <source>
        <strain evidence="14 15">NC64A</strain>
    </source>
</reference>
<evidence type="ECO:0000256" key="3">
    <source>
        <dbReference type="ARBA" id="ARBA00009225"/>
    </source>
</evidence>
<evidence type="ECO:0000256" key="4">
    <source>
        <dbReference type="ARBA" id="ARBA00022679"/>
    </source>
</evidence>
<dbReference type="GO" id="GO:0005536">
    <property type="term" value="F:D-glucose binding"/>
    <property type="evidence" value="ECO:0007669"/>
    <property type="project" value="InterPro"/>
</dbReference>
<dbReference type="GO" id="GO:0008865">
    <property type="term" value="F:fructokinase activity"/>
    <property type="evidence" value="ECO:0007669"/>
    <property type="project" value="TreeGrafter"/>
</dbReference>
<dbReference type="GO" id="GO:0006096">
    <property type="term" value="P:glycolytic process"/>
    <property type="evidence" value="ECO:0007669"/>
    <property type="project" value="UniProtKB-UniPathway"/>
</dbReference>
<evidence type="ECO:0000259" key="13">
    <source>
        <dbReference type="Pfam" id="PF03727"/>
    </source>
</evidence>
<dbReference type="KEGG" id="cvr:CHLNCDRAFT_135795"/>
<keyword evidence="15" id="KW-1185">Reference proteome</keyword>
<dbReference type="Proteomes" id="UP000008141">
    <property type="component" value="Unassembled WGS sequence"/>
</dbReference>
<dbReference type="UniPathway" id="UPA00109">
    <property type="reaction ID" value="UER00180"/>
</dbReference>
<comment type="similarity">
    <text evidence="3 11">Belongs to the hexokinase family.</text>
</comment>
<dbReference type="UniPathway" id="UPA00242"/>
<keyword evidence="5 11" id="KW-0547">Nucleotide-binding</keyword>
<comment type="catalytic activity">
    <reaction evidence="10">
        <text>D-fructose + ATP = D-fructose 6-phosphate + ADP + H(+)</text>
        <dbReference type="Rhea" id="RHEA:16125"/>
        <dbReference type="ChEBI" id="CHEBI:15378"/>
        <dbReference type="ChEBI" id="CHEBI:30616"/>
        <dbReference type="ChEBI" id="CHEBI:37721"/>
        <dbReference type="ChEBI" id="CHEBI:61527"/>
        <dbReference type="ChEBI" id="CHEBI:456216"/>
        <dbReference type="EC" id="2.7.1.1"/>
    </reaction>
    <physiologicalReaction direction="left-to-right" evidence="10">
        <dbReference type="Rhea" id="RHEA:16126"/>
    </physiologicalReaction>
</comment>
<keyword evidence="6 11" id="KW-0418">Kinase</keyword>
<proteinExistence type="inferred from homology"/>
<dbReference type="eggNOG" id="KOG1369">
    <property type="taxonomic scope" value="Eukaryota"/>
</dbReference>
<dbReference type="RefSeq" id="XP_005846353.1">
    <property type="nucleotide sequence ID" value="XM_005846291.1"/>
</dbReference>
<dbReference type="AlphaFoldDB" id="E1ZJ06"/>
<dbReference type="InterPro" id="IPR043129">
    <property type="entry name" value="ATPase_NBD"/>
</dbReference>
<dbReference type="GeneID" id="17353877"/>
<dbReference type="PANTHER" id="PTHR19443">
    <property type="entry name" value="HEXOKINASE"/>
    <property type="match status" value="1"/>
</dbReference>
<dbReference type="GO" id="GO:0004340">
    <property type="term" value="F:glucokinase activity"/>
    <property type="evidence" value="ECO:0007669"/>
    <property type="project" value="TreeGrafter"/>
</dbReference>
<comment type="pathway">
    <text evidence="1">Carbohydrate degradation; glycolysis; D-glyceraldehyde 3-phosphate and glycerone phosphate from D-glucose: step 1/4.</text>
</comment>
<evidence type="ECO:0000256" key="5">
    <source>
        <dbReference type="ARBA" id="ARBA00022741"/>
    </source>
</evidence>
<evidence type="ECO:0000256" key="1">
    <source>
        <dbReference type="ARBA" id="ARBA00004888"/>
    </source>
</evidence>
<dbReference type="InterPro" id="IPR022673">
    <property type="entry name" value="Hexokinase_C"/>
</dbReference>
<dbReference type="OMA" id="CYLEKIS"/>
<dbReference type="Pfam" id="PF03727">
    <property type="entry name" value="Hexokinase_2"/>
    <property type="match status" value="1"/>
</dbReference>
<comment type="pathway">
    <text evidence="2">Carbohydrate metabolism; hexose metabolism.</text>
</comment>
<dbReference type="GO" id="GO:0005739">
    <property type="term" value="C:mitochondrion"/>
    <property type="evidence" value="ECO:0007669"/>
    <property type="project" value="TreeGrafter"/>
</dbReference>
<dbReference type="GO" id="GO:0001678">
    <property type="term" value="P:intracellular glucose homeostasis"/>
    <property type="evidence" value="ECO:0007669"/>
    <property type="project" value="InterPro"/>
</dbReference>
<evidence type="ECO:0000256" key="7">
    <source>
        <dbReference type="ARBA" id="ARBA00022840"/>
    </source>
</evidence>
<dbReference type="SUPFAM" id="SSF53067">
    <property type="entry name" value="Actin-like ATPase domain"/>
    <property type="match status" value="2"/>
</dbReference>
<accession>E1ZJ06</accession>